<feature type="compositionally biased region" description="Low complexity" evidence="1">
    <location>
        <begin position="289"/>
        <end position="298"/>
    </location>
</feature>
<sequence length="425" mass="46619">MLSKGLPVGYLALQCPTPRSTLSPLPTSKPTLKRFKSLATRTGPKDDPFRQAQADSSPLVAIPDDDDDIFGTPCRKKRPDQRRLRESSNRTEEHEDDYELASLLENWQAFLTPERPKRKAGHKEPRAIGPNQKTTPDGSPLASGKWRVKLRSQSSVSSIPGRTTHGSTLLQQSLTEASSPKKRPRWATPELTLKRVRSTDEDNSEDHCNGLPPPKAKRTKLLSTPMKTDREEMHESNPQPHASSAKNSPGFATQRRPPKLVSSLKKKELRTSHVSTSGLATPDASATESPSPGSSSRGVKTFSSSQDTHDQRLEAGNTLSSKSTSSIMIPPSSDPTPRGAKPDKNPSTDIVQTKRKRGAQEAGLSPIRGQLKRVKSANPPGKTEKPTALARLDPNTEAPRRKRTTEKLNSKGTCMLAQLRDKDRN</sequence>
<feature type="compositionally biased region" description="Polar residues" evidence="1">
    <location>
        <begin position="151"/>
        <end position="178"/>
    </location>
</feature>
<proteinExistence type="predicted"/>
<dbReference type="EMBL" id="WJXW01000002">
    <property type="protein sequence ID" value="KAF9739955.1"/>
    <property type="molecule type" value="Genomic_DNA"/>
</dbReference>
<feature type="region of interest" description="Disordered" evidence="1">
    <location>
        <begin position="38"/>
        <end position="98"/>
    </location>
</feature>
<dbReference type="OrthoDB" id="3787673at2759"/>
<evidence type="ECO:0000313" key="2">
    <source>
        <dbReference type="EMBL" id="KAF9739955.1"/>
    </source>
</evidence>
<accession>A0A9P6GSX0</accession>
<feature type="compositionally biased region" description="Polar residues" evidence="1">
    <location>
        <begin position="236"/>
        <end position="251"/>
    </location>
</feature>
<comment type="caution">
    <text evidence="2">The sequence shown here is derived from an EMBL/GenBank/DDBJ whole genome shotgun (WGS) entry which is preliminary data.</text>
</comment>
<evidence type="ECO:0000256" key="1">
    <source>
        <dbReference type="SAM" id="MobiDB-lite"/>
    </source>
</evidence>
<feature type="compositionally biased region" description="Polar residues" evidence="1">
    <location>
        <begin position="272"/>
        <end position="288"/>
    </location>
</feature>
<feature type="compositionally biased region" description="Polar residues" evidence="1">
    <location>
        <begin position="317"/>
        <end position="327"/>
    </location>
</feature>
<feature type="compositionally biased region" description="Basic and acidic residues" evidence="1">
    <location>
        <begin position="197"/>
        <end position="208"/>
    </location>
</feature>
<organism evidence="2 3">
    <name type="scientific">Paraphaeosphaeria minitans</name>
    <dbReference type="NCBI Taxonomy" id="565426"/>
    <lineage>
        <taxon>Eukaryota</taxon>
        <taxon>Fungi</taxon>
        <taxon>Dikarya</taxon>
        <taxon>Ascomycota</taxon>
        <taxon>Pezizomycotina</taxon>
        <taxon>Dothideomycetes</taxon>
        <taxon>Pleosporomycetidae</taxon>
        <taxon>Pleosporales</taxon>
        <taxon>Massarineae</taxon>
        <taxon>Didymosphaeriaceae</taxon>
        <taxon>Paraphaeosphaeria</taxon>
    </lineage>
</organism>
<feature type="compositionally biased region" description="Basic and acidic residues" evidence="1">
    <location>
        <begin position="81"/>
        <end position="93"/>
    </location>
</feature>
<keyword evidence="3" id="KW-1185">Reference proteome</keyword>
<name>A0A9P6GSX0_9PLEO</name>
<feature type="region of interest" description="Disordered" evidence="1">
    <location>
        <begin position="113"/>
        <end position="412"/>
    </location>
</feature>
<evidence type="ECO:0000313" key="3">
    <source>
        <dbReference type="Proteomes" id="UP000756921"/>
    </source>
</evidence>
<gene>
    <name evidence="2" type="ORF">PMIN01_02590</name>
</gene>
<dbReference type="Proteomes" id="UP000756921">
    <property type="component" value="Unassembled WGS sequence"/>
</dbReference>
<reference evidence="2" key="1">
    <citation type="journal article" date="2020" name="Mol. Plant Microbe Interact.">
        <title>Genome Sequence of the Biocontrol Agent Coniothyrium minitans strain Conio (IMI 134523).</title>
        <authorList>
            <person name="Patel D."/>
            <person name="Shittu T.A."/>
            <person name="Baroncelli R."/>
            <person name="Muthumeenakshi S."/>
            <person name="Osborne T.H."/>
            <person name="Janganan T.K."/>
            <person name="Sreenivasaprasad S."/>
        </authorList>
    </citation>
    <scope>NUCLEOTIDE SEQUENCE</scope>
    <source>
        <strain evidence="2">Conio</strain>
    </source>
</reference>
<protein>
    <submittedName>
        <fullName evidence="2">Uncharacterized protein</fullName>
    </submittedName>
</protein>
<dbReference type="AlphaFoldDB" id="A0A9P6GSX0"/>